<dbReference type="InterPro" id="IPR029058">
    <property type="entry name" value="AB_hydrolase_fold"/>
</dbReference>
<dbReference type="SUPFAM" id="SSF53474">
    <property type="entry name" value="alpha/beta-Hydrolases"/>
    <property type="match status" value="1"/>
</dbReference>
<proteinExistence type="predicted"/>
<organism evidence="1 2">
    <name type="scientific">Streptomyces rapamycinicus (strain ATCC 29253 / DSM 41530 / NRRL 5491 / AYB-994)</name>
    <name type="common">Streptomyces hygroscopicus (strain ATCC 29253)</name>
    <dbReference type="NCBI Taxonomy" id="1343740"/>
    <lineage>
        <taxon>Bacteria</taxon>
        <taxon>Bacillati</taxon>
        <taxon>Actinomycetota</taxon>
        <taxon>Actinomycetes</taxon>
        <taxon>Kitasatosporales</taxon>
        <taxon>Streptomycetaceae</taxon>
        <taxon>Streptomyces</taxon>
        <taxon>Streptomyces violaceusniger group</taxon>
    </lineage>
</organism>
<dbReference type="EMBL" id="QYCY01000002">
    <property type="protein sequence ID" value="RLV75755.1"/>
    <property type="molecule type" value="Genomic_DNA"/>
</dbReference>
<reference evidence="1 2" key="1">
    <citation type="journal article" date="2018" name="J. Biol. Chem.">
        <title>Discovery of the actinoplanic acid pathway in Streptomyces rapamycinicus reveals a genetically conserved synergism with rapamycin.</title>
        <authorList>
            <person name="Mrak P."/>
            <person name="Krastel P."/>
            <person name="Pivk Lukancic P."/>
            <person name="Tao J."/>
            <person name="Pistorius D."/>
            <person name="Moore C.M."/>
        </authorList>
    </citation>
    <scope>NUCLEOTIDE SEQUENCE [LARGE SCALE GENOMIC DNA]</scope>
    <source>
        <strain evidence="1 2">NRRL 5491</strain>
    </source>
</reference>
<name>A0A3L8R7J5_STRRN</name>
<accession>A0A3L8R7J5</accession>
<dbReference type="RefSeq" id="WP_243146417.1">
    <property type="nucleotide sequence ID" value="NC_022785.1"/>
</dbReference>
<keyword evidence="1" id="KW-0378">Hydrolase</keyword>
<dbReference type="GO" id="GO:0016787">
    <property type="term" value="F:hydrolase activity"/>
    <property type="evidence" value="ECO:0007669"/>
    <property type="project" value="UniProtKB-KW"/>
</dbReference>
<evidence type="ECO:0000313" key="2">
    <source>
        <dbReference type="Proteomes" id="UP000281594"/>
    </source>
</evidence>
<evidence type="ECO:0000313" key="1">
    <source>
        <dbReference type="EMBL" id="RLV75755.1"/>
    </source>
</evidence>
<comment type="caution">
    <text evidence="1">The sequence shown here is derived from an EMBL/GenBank/DDBJ whole genome shotgun (WGS) entry which is preliminary data.</text>
</comment>
<dbReference type="Proteomes" id="UP000281594">
    <property type="component" value="Unassembled WGS sequence"/>
</dbReference>
<dbReference type="Gene3D" id="3.40.50.1820">
    <property type="entry name" value="alpha/beta hydrolase"/>
    <property type="match status" value="1"/>
</dbReference>
<dbReference type="AlphaFoldDB" id="A0A3L8R7J5"/>
<gene>
    <name evidence="1" type="ORF">D3C57_141055</name>
</gene>
<protein>
    <submittedName>
        <fullName evidence="1">Glycoside hydrolase family 18</fullName>
    </submittedName>
</protein>
<sequence>MRPTERVRVRHDHSPDGQWLVPGVVLMPGYQGTQQNLRWLAPRLASWGFKNTPLVTRWQDTCPF</sequence>